<dbReference type="EMBL" id="AQGV01000015">
    <property type="protein sequence ID" value="MBE0370866.1"/>
    <property type="molecule type" value="Genomic_DNA"/>
</dbReference>
<evidence type="ECO:0000313" key="1">
    <source>
        <dbReference type="EMBL" id="MBE0370866.1"/>
    </source>
</evidence>
<keyword evidence="2" id="KW-1185">Reference proteome</keyword>
<name>A0ABR9EIP4_9GAMM</name>
<evidence type="ECO:0000313" key="2">
    <source>
        <dbReference type="Proteomes" id="UP000615755"/>
    </source>
</evidence>
<sequence>MQVTSTAFEDDFELLLESQSTPAPMWSGVYEANIVAIDGHDRAALGSNQFVRLESQSYLLQGEWVNHAQIDFDYVDNQSALSMFTPSPVVDRKLDATWQDEHSHHQWLGQLDWSYWQRRFSRSSLTLGRQPITIGLGRIFSPIDPLGAFNIFDLDRLYKSGVDAIKYDYFFPNTVQTQSVITVNNNGHVNLLQTLKGSLQQGVWLLTLANRESQQYASLSTQHFINWLNVDAYAEYLYGDLSQTSKQLFEQSSQQRMLLGLSRKLGANGMLTIEWTQQTLAAETASDYLLWQKRYAQSNISNLGIAKRYMAVSFTDEWSDLTRYELLAIQNLIDNHVNISAVITHSASDNLQIRLALAYTPQKGQRNSEFEQFSDLLQFGIRYYF</sequence>
<protein>
    <submittedName>
        <fullName evidence="1">Uncharacterized protein</fullName>
    </submittedName>
</protein>
<accession>A0ABR9EIP4</accession>
<comment type="caution">
    <text evidence="1">The sequence shown here is derived from an EMBL/GenBank/DDBJ whole genome shotgun (WGS) entry which is preliminary data.</text>
</comment>
<dbReference type="Proteomes" id="UP000615755">
    <property type="component" value="Unassembled WGS sequence"/>
</dbReference>
<organism evidence="1 2">
    <name type="scientific">Pseudoalteromonas aurantia 208</name>
    <dbReference type="NCBI Taxonomy" id="1314867"/>
    <lineage>
        <taxon>Bacteria</taxon>
        <taxon>Pseudomonadati</taxon>
        <taxon>Pseudomonadota</taxon>
        <taxon>Gammaproteobacteria</taxon>
        <taxon>Alteromonadales</taxon>
        <taxon>Pseudoalteromonadaceae</taxon>
        <taxon>Pseudoalteromonas</taxon>
    </lineage>
</organism>
<reference evidence="1 2" key="1">
    <citation type="submission" date="2015-03" db="EMBL/GenBank/DDBJ databases">
        <title>Genome sequence of Pseudoalteromonas aurantia.</title>
        <authorList>
            <person name="Xie B.-B."/>
            <person name="Rong J.-C."/>
            <person name="Qin Q.-L."/>
            <person name="Zhang Y.-Z."/>
        </authorList>
    </citation>
    <scope>NUCLEOTIDE SEQUENCE [LARGE SCALE GENOMIC DNA]</scope>
    <source>
        <strain evidence="1 2">208</strain>
    </source>
</reference>
<proteinExistence type="predicted"/>
<gene>
    <name evidence="1" type="ORF">PAUR_b0980</name>
</gene>